<gene>
    <name evidence="1" type="ORF">EDC50_1059</name>
</gene>
<dbReference type="EMBL" id="RKQN01000001">
    <property type="protein sequence ID" value="RPE81857.1"/>
    <property type="molecule type" value="Genomic_DNA"/>
</dbReference>
<evidence type="ECO:0000313" key="2">
    <source>
        <dbReference type="Proteomes" id="UP000269708"/>
    </source>
</evidence>
<reference evidence="1 2" key="1">
    <citation type="submission" date="2018-11" db="EMBL/GenBank/DDBJ databases">
        <title>Genomic Encyclopedia of Type Strains, Phase IV (KMG-IV): sequencing the most valuable type-strain genomes for metagenomic binning, comparative biology and taxonomic classification.</title>
        <authorList>
            <person name="Goeker M."/>
        </authorList>
    </citation>
    <scope>NUCLEOTIDE SEQUENCE [LARGE SCALE GENOMIC DNA]</scope>
    <source>
        <strain evidence="1 2">DSM 25623</strain>
    </source>
</reference>
<protein>
    <submittedName>
        <fullName evidence="1">Uncharacterized protein DUF488</fullName>
    </submittedName>
</protein>
<organism evidence="1 2">
    <name type="scientific">Vulcaniibacterium tengchongense</name>
    <dbReference type="NCBI Taxonomy" id="1273429"/>
    <lineage>
        <taxon>Bacteria</taxon>
        <taxon>Pseudomonadati</taxon>
        <taxon>Pseudomonadota</taxon>
        <taxon>Gammaproteobacteria</taxon>
        <taxon>Lysobacterales</taxon>
        <taxon>Lysobacteraceae</taxon>
        <taxon>Vulcaniibacterium</taxon>
    </lineage>
</organism>
<proteinExistence type="predicted"/>
<dbReference type="RefSeq" id="WP_123769376.1">
    <property type="nucleotide sequence ID" value="NZ_RKQN01000001.1"/>
</dbReference>
<name>A0A3N4VXK8_9GAMM</name>
<dbReference type="OrthoDB" id="9789109at2"/>
<dbReference type="InterPro" id="IPR007438">
    <property type="entry name" value="DUF488"/>
</dbReference>
<keyword evidence="2" id="KW-1185">Reference proteome</keyword>
<accession>A0A3N4VXK8</accession>
<comment type="caution">
    <text evidence="1">The sequence shown here is derived from an EMBL/GenBank/DDBJ whole genome shotgun (WGS) entry which is preliminary data.</text>
</comment>
<dbReference type="PANTHER" id="PTHR39337:SF1">
    <property type="entry name" value="BLR5642 PROTEIN"/>
    <property type="match status" value="1"/>
</dbReference>
<dbReference type="AlphaFoldDB" id="A0A3N4VXK8"/>
<dbReference type="Pfam" id="PF04343">
    <property type="entry name" value="DUF488"/>
    <property type="match status" value="1"/>
</dbReference>
<evidence type="ECO:0000313" key="1">
    <source>
        <dbReference type="EMBL" id="RPE81857.1"/>
    </source>
</evidence>
<sequence>MPTLWTIGHSTRDWQAFLGMLAEAGIRTLADVRRFAGSRRHPQFSGETMRAALAEAGVRRQLVCASATAGLRKRQAGL</sequence>
<dbReference type="Proteomes" id="UP000269708">
    <property type="component" value="Unassembled WGS sequence"/>
</dbReference>
<dbReference type="PANTHER" id="PTHR39337">
    <property type="entry name" value="BLR5642 PROTEIN"/>
    <property type="match status" value="1"/>
</dbReference>